<evidence type="ECO:0000256" key="1">
    <source>
        <dbReference type="ARBA" id="ARBA00004141"/>
    </source>
</evidence>
<dbReference type="Gene3D" id="1.20.1510.10">
    <property type="entry name" value="Cation efflux protein transmembrane domain"/>
    <property type="match status" value="1"/>
</dbReference>
<dbReference type="GO" id="GO:0008324">
    <property type="term" value="F:monoatomic cation transmembrane transporter activity"/>
    <property type="evidence" value="ECO:0007669"/>
    <property type="project" value="InterPro"/>
</dbReference>
<feature type="transmembrane region" description="Helical" evidence="6">
    <location>
        <begin position="57"/>
        <end position="77"/>
    </location>
</feature>
<keyword evidence="4 6" id="KW-1133">Transmembrane helix</keyword>
<feature type="transmembrane region" description="Helical" evidence="6">
    <location>
        <begin position="139"/>
        <end position="162"/>
    </location>
</feature>
<evidence type="ECO:0000313" key="8">
    <source>
        <dbReference type="EMBL" id="MBB6163632.1"/>
    </source>
</evidence>
<keyword evidence="2" id="KW-0813">Transport</keyword>
<dbReference type="InterPro" id="IPR002524">
    <property type="entry name" value="Cation_efflux"/>
</dbReference>
<protein>
    <submittedName>
        <fullName evidence="8">Cation diffusion facilitator family transporter</fullName>
    </submittedName>
</protein>
<evidence type="ECO:0000256" key="4">
    <source>
        <dbReference type="ARBA" id="ARBA00022989"/>
    </source>
</evidence>
<evidence type="ECO:0000256" key="2">
    <source>
        <dbReference type="ARBA" id="ARBA00022448"/>
    </source>
</evidence>
<dbReference type="EMBL" id="JACHEG010000003">
    <property type="protein sequence ID" value="MBB6163632.1"/>
    <property type="molecule type" value="Genomic_DNA"/>
</dbReference>
<keyword evidence="3 6" id="KW-0812">Transmembrane</keyword>
<dbReference type="InterPro" id="IPR058533">
    <property type="entry name" value="Cation_efflux_TM"/>
</dbReference>
<dbReference type="InterPro" id="IPR027469">
    <property type="entry name" value="Cation_efflux_TMD_sf"/>
</dbReference>
<evidence type="ECO:0000256" key="3">
    <source>
        <dbReference type="ARBA" id="ARBA00022692"/>
    </source>
</evidence>
<keyword evidence="5 6" id="KW-0472">Membrane</keyword>
<dbReference type="Pfam" id="PF01545">
    <property type="entry name" value="Cation_efflux"/>
    <property type="match status" value="1"/>
</dbReference>
<feature type="domain" description="Cation efflux protein transmembrane" evidence="7">
    <location>
        <begin position="2"/>
        <end position="199"/>
    </location>
</feature>
<dbReference type="PANTHER" id="PTHR13414">
    <property type="entry name" value="HUEL-CATION TRANSPORTER"/>
    <property type="match status" value="1"/>
</dbReference>
<dbReference type="GO" id="GO:0006829">
    <property type="term" value="P:zinc ion transport"/>
    <property type="evidence" value="ECO:0007669"/>
    <property type="project" value="InterPro"/>
</dbReference>
<evidence type="ECO:0000256" key="5">
    <source>
        <dbReference type="ARBA" id="ARBA00023136"/>
    </source>
</evidence>
<dbReference type="SUPFAM" id="SSF161111">
    <property type="entry name" value="Cation efflux protein transmembrane domain-like"/>
    <property type="match status" value="1"/>
</dbReference>
<gene>
    <name evidence="8" type="ORF">HNQ72_003472</name>
</gene>
<dbReference type="InterPro" id="IPR040177">
    <property type="entry name" value="SLC30A9"/>
</dbReference>
<evidence type="ECO:0000313" key="9">
    <source>
        <dbReference type="Proteomes" id="UP000547879"/>
    </source>
</evidence>
<dbReference type="Proteomes" id="UP000547879">
    <property type="component" value="Unassembled WGS sequence"/>
</dbReference>
<dbReference type="PANTHER" id="PTHR13414:SF9">
    <property type="entry name" value="PROTON-COUPLED ZINC ANTIPORTER SLC30A9, MITOCHONDRIAL"/>
    <property type="match status" value="1"/>
</dbReference>
<dbReference type="AlphaFoldDB" id="A0A7X0D0Q4"/>
<evidence type="ECO:0000259" key="7">
    <source>
        <dbReference type="Pfam" id="PF01545"/>
    </source>
</evidence>
<name>A0A7X0D0Q4_9HYPH</name>
<evidence type="ECO:0000256" key="6">
    <source>
        <dbReference type="SAM" id="Phobius"/>
    </source>
</evidence>
<dbReference type="NCBIfam" id="TIGR01297">
    <property type="entry name" value="CDF"/>
    <property type="match status" value="1"/>
</dbReference>
<dbReference type="GO" id="GO:0016020">
    <property type="term" value="C:membrane"/>
    <property type="evidence" value="ECO:0007669"/>
    <property type="project" value="UniProtKB-SubCell"/>
</dbReference>
<proteinExistence type="predicted"/>
<keyword evidence="9" id="KW-1185">Reference proteome</keyword>
<feature type="transmembrane region" description="Helical" evidence="6">
    <location>
        <begin position="97"/>
        <end position="118"/>
    </location>
</feature>
<organism evidence="8 9">
    <name type="scientific">Rhizobium wenxiniae</name>
    <dbReference type="NCBI Taxonomy" id="1737357"/>
    <lineage>
        <taxon>Bacteria</taxon>
        <taxon>Pseudomonadati</taxon>
        <taxon>Pseudomonadota</taxon>
        <taxon>Alphaproteobacteria</taxon>
        <taxon>Hyphomicrobiales</taxon>
        <taxon>Rhizobiaceae</taxon>
        <taxon>Rhizobium/Agrobacterium group</taxon>
        <taxon>Rhizobium</taxon>
    </lineage>
</organism>
<comment type="subcellular location">
    <subcellularLocation>
        <location evidence="1">Membrane</location>
        <topology evidence="1">Multi-pass membrane protein</topology>
    </subcellularLocation>
</comment>
<accession>A0A7X0D0Q4</accession>
<reference evidence="8 9" key="1">
    <citation type="submission" date="2020-08" db="EMBL/GenBank/DDBJ databases">
        <title>Genomic Encyclopedia of Type Strains, Phase IV (KMG-IV): sequencing the most valuable type-strain genomes for metagenomic binning, comparative biology and taxonomic classification.</title>
        <authorList>
            <person name="Goeker M."/>
        </authorList>
    </citation>
    <scope>NUCLEOTIDE SEQUENCE [LARGE SCALE GENOMIC DNA]</scope>
    <source>
        <strain evidence="8 9">DSM 100734</strain>
    </source>
</reference>
<comment type="caution">
    <text evidence="8">The sequence shown here is derived from an EMBL/GenBank/DDBJ whole genome shotgun (WGS) entry which is preliminary data.</text>
</comment>
<sequence>MAALKFLAARESGSASMSSEGVHSLIDASTEIILLYGLLVSAKRATPEHQLGFGREVFFWNFVVAVLIFALGSGIALLDGIQQMMSPRPIENVELNYIVLSLSGVAELVALWLALGGANAKKGTQSLFRSLRRRRDPTALTILFGGAAAVLGLIATAVGLSLSVASGDPRYDGATSVAIALILSLTAFKLAAESKSLLIGVPADESVVTAILSDVRARASVTTINGMVSVHLAPDQLLVSLSIWFDDSLSKKGVEVEIEGIEEDLYKTYPQIVALFIKPQTPARYAALHGDAPSIATLWRPLRDVARTKAARLEQAGTD</sequence>